<dbReference type="EMBL" id="ABFZ02000016">
    <property type="protein sequence ID" value="EDS16341.1"/>
    <property type="molecule type" value="Genomic_DNA"/>
</dbReference>
<evidence type="ECO:0000313" key="3">
    <source>
        <dbReference type="Proteomes" id="UP000004713"/>
    </source>
</evidence>
<gene>
    <name evidence="2" type="ORF">BACSTE_00471</name>
    <name evidence="1" type="ORF">BACSTE_02699</name>
</gene>
<accession>B0NM05</accession>
<dbReference type="HOGENOM" id="CLU_205058_0_0_10"/>
<name>B0NM05_BACSE</name>
<dbReference type="AlphaFoldDB" id="B0NM05"/>
<protein>
    <submittedName>
        <fullName evidence="2">Uncharacterized protein</fullName>
    </submittedName>
</protein>
<dbReference type="Proteomes" id="UP000004713">
    <property type="component" value="Unassembled WGS sequence"/>
</dbReference>
<dbReference type="EMBL" id="ABFZ02000021">
    <property type="protein sequence ID" value="EDS14299.1"/>
    <property type="molecule type" value="Genomic_DNA"/>
</dbReference>
<organism evidence="2 3">
    <name type="scientific">Bacteroides stercoris ATCC 43183</name>
    <dbReference type="NCBI Taxonomy" id="449673"/>
    <lineage>
        <taxon>Bacteria</taxon>
        <taxon>Pseudomonadati</taxon>
        <taxon>Bacteroidota</taxon>
        <taxon>Bacteroidia</taxon>
        <taxon>Bacteroidales</taxon>
        <taxon>Bacteroidaceae</taxon>
        <taxon>Bacteroides</taxon>
    </lineage>
</organism>
<reference evidence="2 3" key="1">
    <citation type="submission" date="2007-11" db="EMBL/GenBank/DDBJ databases">
        <title>Draft genome sequence of Bacteroides stercoris(ATCC 43183).</title>
        <authorList>
            <person name="Sudarsanam P."/>
            <person name="Ley R."/>
            <person name="Guruge J."/>
            <person name="Turnbaugh P.J."/>
            <person name="Mahowald M."/>
            <person name="Liep D."/>
            <person name="Gordon J."/>
        </authorList>
    </citation>
    <scope>NUCLEOTIDE SEQUENCE [LARGE SCALE GENOMIC DNA]</scope>
    <source>
        <strain evidence="2 3">ATCC 43183</strain>
    </source>
</reference>
<comment type="caution">
    <text evidence="2">The sequence shown here is derived from an EMBL/GenBank/DDBJ whole genome shotgun (WGS) entry which is preliminary data.</text>
</comment>
<proteinExistence type="predicted"/>
<dbReference type="RefSeq" id="WP_005653013.1">
    <property type="nucleotide sequence ID" value="NZ_CP102262.1"/>
</dbReference>
<evidence type="ECO:0000313" key="2">
    <source>
        <dbReference type="EMBL" id="EDS16341.1"/>
    </source>
</evidence>
<evidence type="ECO:0000313" key="1">
    <source>
        <dbReference type="EMBL" id="EDS14299.1"/>
    </source>
</evidence>
<sequence>MTGKRKDEKNFRKYLEDILKSFYLCIRFPEKKADIKEAIFEEIYINNTSSTRARLVSEKETVLGKIKRTVITY</sequence>
<dbReference type="GeneID" id="60419980"/>
<reference evidence="2 3" key="2">
    <citation type="submission" date="2007-11" db="EMBL/GenBank/DDBJ databases">
        <authorList>
            <person name="Fulton L."/>
            <person name="Clifton S."/>
            <person name="Fulton B."/>
            <person name="Xu J."/>
            <person name="Minx P."/>
            <person name="Pepin K.H."/>
            <person name="Johnson M."/>
            <person name="Thiruvilangam P."/>
            <person name="Bhonagiri V."/>
            <person name="Nash W.E."/>
            <person name="Mardis E.R."/>
            <person name="Wilson R.K."/>
        </authorList>
    </citation>
    <scope>NUCLEOTIDE SEQUENCE [LARGE SCALE GENOMIC DNA]</scope>
    <source>
        <strain evidence="2 3">ATCC 43183</strain>
    </source>
</reference>